<proteinExistence type="predicted"/>
<dbReference type="Proteomes" id="UP000182108">
    <property type="component" value="Unassembled WGS sequence"/>
</dbReference>
<accession>A0A0K6IU51</accession>
<name>A0A0K6IU51_9PROT</name>
<reference evidence="3" key="1">
    <citation type="submission" date="2015-08" db="EMBL/GenBank/DDBJ databases">
        <authorList>
            <person name="Babu N.S."/>
            <person name="Beckwith C.J."/>
            <person name="Beseler K.G."/>
            <person name="Brison A."/>
            <person name="Carone J.V."/>
            <person name="Caskin T.P."/>
            <person name="Diamond M."/>
            <person name="Durham M.E."/>
            <person name="Foxe J.M."/>
            <person name="Go M."/>
            <person name="Henderson B.A."/>
            <person name="Jones I.B."/>
            <person name="McGettigan J.A."/>
            <person name="Micheletti S.J."/>
            <person name="Nasrallah M.E."/>
            <person name="Ortiz D."/>
            <person name="Piller C.R."/>
            <person name="Privatt S.R."/>
            <person name="Schneider S.L."/>
            <person name="Sharp S."/>
            <person name="Smith T.C."/>
            <person name="Stanton J.D."/>
            <person name="Ullery H.E."/>
            <person name="Wilson R.J."/>
            <person name="Serrano M.G."/>
            <person name="Buck G."/>
            <person name="Lee V."/>
            <person name="Wang Y."/>
            <person name="Carvalho R."/>
            <person name="Voegtly L."/>
            <person name="Shi R."/>
            <person name="Duckworth R."/>
            <person name="Johnson A."/>
            <person name="Loviza R."/>
            <person name="Walstead R."/>
            <person name="Shah Z."/>
            <person name="Kiflezghi M."/>
            <person name="Wade K."/>
            <person name="Ball S.L."/>
            <person name="Bradley K.W."/>
            <person name="Asai D.J."/>
            <person name="Bowman C.A."/>
            <person name="Russell D.A."/>
            <person name="Pope W.H."/>
            <person name="Jacobs-Sera D."/>
            <person name="Hendrix R.W."/>
            <person name="Hatfull G.F."/>
        </authorList>
    </citation>
    <scope>NUCLEOTIDE SEQUENCE [LARGE SCALE GENOMIC DNA]</scope>
    <source>
        <strain evidence="3">JCM 19170</strain>
    </source>
</reference>
<dbReference type="SUPFAM" id="SSF52317">
    <property type="entry name" value="Class I glutamine amidotransferase-like"/>
    <property type="match status" value="1"/>
</dbReference>
<dbReference type="AlphaFoldDB" id="A0A0K6IU51"/>
<dbReference type="PANTHER" id="PTHR42695">
    <property type="entry name" value="GLUTAMINE AMIDOTRANSFERASE YLR126C-RELATED"/>
    <property type="match status" value="1"/>
</dbReference>
<dbReference type="Pfam" id="PF00117">
    <property type="entry name" value="GATase"/>
    <property type="match status" value="1"/>
</dbReference>
<evidence type="ECO:0000313" key="3">
    <source>
        <dbReference type="Proteomes" id="UP000182108"/>
    </source>
</evidence>
<sequence>MTKNESGARRAPPLAVALRHVAYEDLGLLEPWLVWRGWRVRYIDLGLDELCGWDALAPDLLVVLGGPLGAEDDADFSFLPDEVGIIRSRIAAGRPTLGICLGAQLMARALGARVRPMGAKELGYFPLELTPAAAGTPIGRIGAQPVLHWHGDFFELPDGVQSLARTPLCPNQAFMAGEHAMAWQFHLEVAPSRLERWLIGNIDEIRACGLRPDELRRQARAQEAGLQQAAAAVMQAWFERLDL</sequence>
<gene>
    <name evidence="2" type="ORF">Ga0061068_10489</name>
</gene>
<dbReference type="GO" id="GO:0005829">
    <property type="term" value="C:cytosol"/>
    <property type="evidence" value="ECO:0007669"/>
    <property type="project" value="TreeGrafter"/>
</dbReference>
<dbReference type="InterPro" id="IPR017926">
    <property type="entry name" value="GATASE"/>
</dbReference>
<dbReference type="Gene3D" id="3.40.50.880">
    <property type="match status" value="1"/>
</dbReference>
<protein>
    <submittedName>
        <fullName evidence="2">GMP synthase-Glutamine amidotransferase domain</fullName>
    </submittedName>
</protein>
<evidence type="ECO:0000313" key="2">
    <source>
        <dbReference type="EMBL" id="CUB06882.1"/>
    </source>
</evidence>
<feature type="domain" description="Glutamine amidotransferase" evidence="1">
    <location>
        <begin position="55"/>
        <end position="194"/>
    </location>
</feature>
<keyword evidence="2" id="KW-0315">Glutamine amidotransferase</keyword>
<dbReference type="InterPro" id="IPR044992">
    <property type="entry name" value="ChyE-like"/>
</dbReference>
<dbReference type="EMBL" id="CYHH01000004">
    <property type="protein sequence ID" value="CUB06882.1"/>
    <property type="molecule type" value="Genomic_DNA"/>
</dbReference>
<evidence type="ECO:0000259" key="1">
    <source>
        <dbReference type="Pfam" id="PF00117"/>
    </source>
</evidence>
<organism evidence="2 3">
    <name type="scientific">Tepidiphilus thermophilus</name>
    <dbReference type="NCBI Taxonomy" id="876478"/>
    <lineage>
        <taxon>Bacteria</taxon>
        <taxon>Pseudomonadati</taxon>
        <taxon>Pseudomonadota</taxon>
        <taxon>Hydrogenophilia</taxon>
        <taxon>Hydrogenophilales</taxon>
        <taxon>Hydrogenophilaceae</taxon>
        <taxon>Tepidiphilus</taxon>
    </lineage>
</organism>
<dbReference type="PANTHER" id="PTHR42695:SF5">
    <property type="entry name" value="GLUTAMINE AMIDOTRANSFERASE YLR126C-RELATED"/>
    <property type="match status" value="1"/>
</dbReference>
<dbReference type="CDD" id="cd01741">
    <property type="entry name" value="GATase1_1"/>
    <property type="match status" value="1"/>
</dbReference>
<dbReference type="NCBIfam" id="NF005458">
    <property type="entry name" value="PRK07053.1"/>
    <property type="match status" value="1"/>
</dbReference>
<keyword evidence="3" id="KW-1185">Reference proteome</keyword>
<dbReference type="OrthoDB" id="9813383at2"/>
<dbReference type="RefSeq" id="WP_055423289.1">
    <property type="nucleotide sequence ID" value="NZ_CYHH01000004.1"/>
</dbReference>
<keyword evidence="2" id="KW-0808">Transferase</keyword>
<dbReference type="InterPro" id="IPR029062">
    <property type="entry name" value="Class_I_gatase-like"/>
</dbReference>
<dbReference type="PROSITE" id="PS51273">
    <property type="entry name" value="GATASE_TYPE_1"/>
    <property type="match status" value="1"/>
</dbReference>
<dbReference type="GO" id="GO:0016740">
    <property type="term" value="F:transferase activity"/>
    <property type="evidence" value="ECO:0007669"/>
    <property type="project" value="UniProtKB-KW"/>
</dbReference>